<dbReference type="NCBIfam" id="NF033527">
    <property type="entry name" value="transpos_Tn3"/>
    <property type="match status" value="1"/>
</dbReference>
<evidence type="ECO:0000256" key="4">
    <source>
        <dbReference type="ARBA" id="ARBA00023172"/>
    </source>
</evidence>
<evidence type="ECO:0000313" key="8">
    <source>
        <dbReference type="Proteomes" id="UP001187221"/>
    </source>
</evidence>
<dbReference type="Pfam" id="PF13700">
    <property type="entry name" value="DUF4158"/>
    <property type="match status" value="1"/>
</dbReference>
<evidence type="ECO:0000313" key="7">
    <source>
        <dbReference type="EMBL" id="GMM62499.1"/>
    </source>
</evidence>
<protein>
    <submittedName>
        <fullName evidence="7">Tn3-like element TnAs3 family transposase</fullName>
    </submittedName>
</protein>
<keyword evidence="8" id="KW-1185">Reference proteome</keyword>
<keyword evidence="3" id="KW-0238">DNA-binding</keyword>
<name>A0ABQ6PB83_9SPHN</name>
<proteinExistence type="inferred from homology"/>
<keyword evidence="2" id="KW-0815">Transposition</keyword>
<dbReference type="InterPro" id="IPR025296">
    <property type="entry name" value="DUF4158"/>
</dbReference>
<feature type="domain" description="DUF4158" evidence="6">
    <location>
        <begin position="2"/>
        <end position="95"/>
    </location>
</feature>
<comment type="similarity">
    <text evidence="1">Belongs to the transposase 7 family.</text>
</comment>
<dbReference type="EMBL" id="BTFW01000002">
    <property type="protein sequence ID" value="GMM62499.1"/>
    <property type="molecule type" value="Genomic_DNA"/>
</dbReference>
<feature type="domain" description="Tn3 transposase DDE" evidence="5">
    <location>
        <begin position="505"/>
        <end position="891"/>
    </location>
</feature>
<dbReference type="Proteomes" id="UP001187221">
    <property type="component" value="Unassembled WGS sequence"/>
</dbReference>
<organism evidence="7 8">
    <name type="scientific">Novosphingobium pituita</name>
    <dbReference type="NCBI Taxonomy" id="3056842"/>
    <lineage>
        <taxon>Bacteria</taxon>
        <taxon>Pseudomonadati</taxon>
        <taxon>Pseudomonadota</taxon>
        <taxon>Alphaproteobacteria</taxon>
        <taxon>Sphingomonadales</taxon>
        <taxon>Sphingomonadaceae</taxon>
        <taxon>Novosphingobium</taxon>
    </lineage>
</organism>
<dbReference type="Pfam" id="PF01526">
    <property type="entry name" value="DDE_Tnp_Tn3"/>
    <property type="match status" value="1"/>
</dbReference>
<dbReference type="InterPro" id="IPR002513">
    <property type="entry name" value="Tn3_Tnp_DDE_dom"/>
</dbReference>
<comment type="caution">
    <text evidence="7">The sequence shown here is derived from an EMBL/GenBank/DDBJ whole genome shotgun (WGS) entry which is preliminary data.</text>
</comment>
<evidence type="ECO:0000256" key="1">
    <source>
        <dbReference type="ARBA" id="ARBA00009402"/>
    </source>
</evidence>
<gene>
    <name evidence="7" type="ORF">NUTIK01_32760</name>
</gene>
<evidence type="ECO:0000256" key="3">
    <source>
        <dbReference type="ARBA" id="ARBA00023125"/>
    </source>
</evidence>
<keyword evidence="4" id="KW-0233">DNA recombination</keyword>
<dbReference type="InterPro" id="IPR047653">
    <property type="entry name" value="Tn3-like_transpos"/>
</dbReference>
<reference evidence="7 8" key="1">
    <citation type="submission" date="2023-06" db="EMBL/GenBank/DDBJ databases">
        <title>Draft genome sequence of Novosphingobium sp. strain IK01.</title>
        <authorList>
            <person name="Hatamoto M."/>
            <person name="Ikarashi T."/>
            <person name="Yamaguchi T."/>
        </authorList>
    </citation>
    <scope>NUCLEOTIDE SEQUENCE [LARGE SCALE GENOMIC DNA]</scope>
    <source>
        <strain evidence="7 8">IK01</strain>
    </source>
</reference>
<evidence type="ECO:0000256" key="2">
    <source>
        <dbReference type="ARBA" id="ARBA00022578"/>
    </source>
</evidence>
<sequence length="912" mass="101389">MLDYIAEQLDIDADVIAAFARRGPTRYEQLATIKRNHGFRDLSRPMREQLAAWLEGEAAITVDGPALLMRLIGKMRAERIIIPGVSVIERMTASALHRTDKAFAERIYNQIAGATRQRLETILSEKVHDQQSRLSWLRAPPYRVSARSLLELLDKIDMIRRVSPSKAAIPEISHPRMRQLAREGVRLTAQAMQQMSPTRRVATLVATLRELEATTTDAALGMYGSLVGRANLKARKRLEETILATADQGRERLTRIATVLEAMTQALRKGGDVAEAVATVASLDVIEADARVIRRTTKPGKPDAVGELGPEYRIFKQVGPRFLESFVFEGRRATSALQTAMDILIQLGGNWRKPLPVDIPLGHIERRWHRHLFADGKIDRTYWELATYFAVANALASGDLWVPTSRMHRALEDLITPASGAASMSSPALLQSSTPDFEQWMAAKAGQLDQALLSTTKGLSGKDAALFAGDRLRFPKMPKDEENDDRSRENALRVYRLLPTVRITDVLRQVAHWTGFIDHFTHVSTGMPPNDEKAFLASLIAEATNLGLTRMADICNVASRRALLRMQTWHMRDETFRAALATLTDAINAEPIAAWFGDGWRASADGQHFYLGGQGESGGTVNAHYGRDPIVKIYTTITDRYAPLHQTVIAGTAGEAIHALDGILGHGSSVELGALHVDGGGASDIVFCVMSMLGLSFEPRIPRLSDRKLYAFEPRMRYGKLGPLFGHRLDADLIRSHWDDIHQIIVAMRNRVVTPSLILKKLSAYRQQNSLAAAMREIGRIERTLFTLRWFEDPALRRLVTAELNKGESRNTLARAVAFHRLGRFRDRGAENQQVRAAALNLVTAAIILFNCKYLSRASEALRINGQPIPEDLLCELSPLGWDHINLTGDYVFSDSAMLDNNGFLPLRVSSG</sequence>
<evidence type="ECO:0000259" key="5">
    <source>
        <dbReference type="Pfam" id="PF01526"/>
    </source>
</evidence>
<accession>A0ABQ6PB83</accession>
<evidence type="ECO:0000259" key="6">
    <source>
        <dbReference type="Pfam" id="PF13700"/>
    </source>
</evidence>